<feature type="transmembrane region" description="Helical" evidence="14">
    <location>
        <begin position="439"/>
        <end position="457"/>
    </location>
</feature>
<evidence type="ECO:0000256" key="8">
    <source>
        <dbReference type="ARBA" id="ARBA00023053"/>
    </source>
</evidence>
<keyword evidence="11" id="KW-0739">Sodium transport</keyword>
<dbReference type="InterPro" id="IPR001734">
    <property type="entry name" value="Na/solute_symporter"/>
</dbReference>
<keyword evidence="9" id="KW-0406">Ion transport</keyword>
<keyword evidence="8" id="KW-0915">Sodium</keyword>
<keyword evidence="4" id="KW-1003">Cell membrane</keyword>
<evidence type="ECO:0000256" key="3">
    <source>
        <dbReference type="ARBA" id="ARBA00022448"/>
    </source>
</evidence>
<evidence type="ECO:0000256" key="4">
    <source>
        <dbReference type="ARBA" id="ARBA00022475"/>
    </source>
</evidence>
<dbReference type="RefSeq" id="WP_264280653.1">
    <property type="nucleotide sequence ID" value="NZ_CP107006.1"/>
</dbReference>
<keyword evidence="16" id="KW-1185">Reference proteome</keyword>
<dbReference type="PANTHER" id="PTHR48086:SF3">
    <property type="entry name" value="SODIUM_PROLINE SYMPORTER"/>
    <property type="match status" value="1"/>
</dbReference>
<evidence type="ECO:0000256" key="14">
    <source>
        <dbReference type="SAM" id="Phobius"/>
    </source>
</evidence>
<evidence type="ECO:0000313" key="16">
    <source>
        <dbReference type="Proteomes" id="UP001162741"/>
    </source>
</evidence>
<dbReference type="Proteomes" id="UP001162741">
    <property type="component" value="Chromosome"/>
</dbReference>
<keyword evidence="5 14" id="KW-0812">Transmembrane</keyword>
<keyword evidence="7 14" id="KW-1133">Transmembrane helix</keyword>
<evidence type="ECO:0000256" key="13">
    <source>
        <dbReference type="RuleBase" id="RU362091"/>
    </source>
</evidence>
<evidence type="ECO:0000256" key="6">
    <source>
        <dbReference type="ARBA" id="ARBA00022847"/>
    </source>
</evidence>
<organism evidence="15 16">
    <name type="scientific">Chitinophaga horti</name>
    <dbReference type="NCBI Taxonomy" id="2920382"/>
    <lineage>
        <taxon>Bacteria</taxon>
        <taxon>Pseudomonadati</taxon>
        <taxon>Bacteroidota</taxon>
        <taxon>Chitinophagia</taxon>
        <taxon>Chitinophagales</taxon>
        <taxon>Chitinophagaceae</taxon>
        <taxon>Chitinophaga</taxon>
    </lineage>
</organism>
<protein>
    <submittedName>
        <fullName evidence="15">Na+:solute symporter</fullName>
    </submittedName>
</protein>
<evidence type="ECO:0000256" key="10">
    <source>
        <dbReference type="ARBA" id="ARBA00023136"/>
    </source>
</evidence>
<evidence type="ECO:0000256" key="7">
    <source>
        <dbReference type="ARBA" id="ARBA00022989"/>
    </source>
</evidence>
<evidence type="ECO:0000256" key="12">
    <source>
        <dbReference type="ARBA" id="ARBA00033708"/>
    </source>
</evidence>
<comment type="similarity">
    <text evidence="2 13">Belongs to the sodium:solute symporter (SSF) (TC 2.A.21) family.</text>
</comment>
<dbReference type="InterPro" id="IPR038377">
    <property type="entry name" value="Na/Glc_symporter_sf"/>
</dbReference>
<feature type="transmembrane region" description="Helical" evidence="14">
    <location>
        <begin position="498"/>
        <end position="518"/>
    </location>
</feature>
<dbReference type="CDD" id="cd11477">
    <property type="entry name" value="SLC5sbd_u1"/>
    <property type="match status" value="1"/>
</dbReference>
<comment type="subcellular location">
    <subcellularLocation>
        <location evidence="1">Cell membrane</location>
        <topology evidence="1">Multi-pass membrane protein</topology>
    </subcellularLocation>
</comment>
<dbReference type="PANTHER" id="PTHR48086">
    <property type="entry name" value="SODIUM/PROLINE SYMPORTER-RELATED"/>
    <property type="match status" value="1"/>
</dbReference>
<evidence type="ECO:0000256" key="11">
    <source>
        <dbReference type="ARBA" id="ARBA00023201"/>
    </source>
</evidence>
<gene>
    <name evidence="15" type="ORF">MKQ68_20065</name>
</gene>
<proteinExistence type="inferred from homology"/>
<dbReference type="InterPro" id="IPR050277">
    <property type="entry name" value="Sodium:Solute_Symporter"/>
</dbReference>
<comment type="catalytic activity">
    <reaction evidence="12">
        <text>L-proline(in) + Na(+)(in) = L-proline(out) + Na(+)(out)</text>
        <dbReference type="Rhea" id="RHEA:28967"/>
        <dbReference type="ChEBI" id="CHEBI:29101"/>
        <dbReference type="ChEBI" id="CHEBI:60039"/>
    </reaction>
</comment>
<feature type="transmembrane region" description="Helical" evidence="14">
    <location>
        <begin position="356"/>
        <end position="378"/>
    </location>
</feature>
<dbReference type="Pfam" id="PF00474">
    <property type="entry name" value="SSF"/>
    <property type="match status" value="1"/>
</dbReference>
<feature type="transmembrane region" description="Helical" evidence="14">
    <location>
        <begin position="45"/>
        <end position="66"/>
    </location>
</feature>
<feature type="transmembrane region" description="Helical" evidence="14">
    <location>
        <begin position="78"/>
        <end position="95"/>
    </location>
</feature>
<evidence type="ECO:0000256" key="1">
    <source>
        <dbReference type="ARBA" id="ARBA00004651"/>
    </source>
</evidence>
<dbReference type="PROSITE" id="PS50283">
    <property type="entry name" value="NA_SOLUT_SYMP_3"/>
    <property type="match status" value="1"/>
</dbReference>
<dbReference type="EMBL" id="CP107006">
    <property type="protein sequence ID" value="UYQ92383.1"/>
    <property type="molecule type" value="Genomic_DNA"/>
</dbReference>
<feature type="transmembrane region" description="Helical" evidence="14">
    <location>
        <begin position="563"/>
        <end position="583"/>
    </location>
</feature>
<evidence type="ECO:0000256" key="5">
    <source>
        <dbReference type="ARBA" id="ARBA00022692"/>
    </source>
</evidence>
<feature type="transmembrane region" description="Helical" evidence="14">
    <location>
        <begin position="6"/>
        <end position="25"/>
    </location>
</feature>
<feature type="transmembrane region" description="Helical" evidence="14">
    <location>
        <begin position="589"/>
        <end position="605"/>
    </location>
</feature>
<feature type="transmembrane region" description="Helical" evidence="14">
    <location>
        <begin position="206"/>
        <end position="224"/>
    </location>
</feature>
<evidence type="ECO:0000256" key="9">
    <source>
        <dbReference type="ARBA" id="ARBA00023065"/>
    </source>
</evidence>
<feature type="transmembrane region" description="Helical" evidence="14">
    <location>
        <begin position="309"/>
        <end position="336"/>
    </location>
</feature>
<feature type="transmembrane region" description="Helical" evidence="14">
    <location>
        <begin position="176"/>
        <end position="194"/>
    </location>
</feature>
<name>A0ABY6IYP3_9BACT</name>
<dbReference type="Gene3D" id="1.20.1730.10">
    <property type="entry name" value="Sodium/glucose cotransporter"/>
    <property type="match status" value="1"/>
</dbReference>
<feature type="transmembrane region" description="Helical" evidence="14">
    <location>
        <begin position="469"/>
        <end position="492"/>
    </location>
</feature>
<feature type="transmembrane region" description="Helical" evidence="14">
    <location>
        <begin position="128"/>
        <end position="156"/>
    </location>
</feature>
<evidence type="ECO:0000256" key="2">
    <source>
        <dbReference type="ARBA" id="ARBA00006434"/>
    </source>
</evidence>
<keyword evidence="3" id="KW-0813">Transport</keyword>
<keyword evidence="6" id="KW-0769">Symport</keyword>
<evidence type="ECO:0000313" key="15">
    <source>
        <dbReference type="EMBL" id="UYQ92383.1"/>
    </source>
</evidence>
<sequence>MKLQALDVMIILTYLTTMVIIGWVMRKKARQNKENYLMGGKSLPWYMLGLSDASDMFDISGTMWMVSLCFVYGLKSIWIPWLWPVFNQVFLMMFLSRWLRRSNATTGAEWLAGRFGAAGKGVRLSHNIVVTFALLSCLGFMAYGFVGLGKFMQIFIPWEMVQPYIPFTIAPGYAPHFYGIVFTLFAMFYSILGGMHSIVLGDVIKYCIMIAACISIAVIAMIKLHSGPAPNVPNGWLDPFFGARLDMDWTGIVNDANKKIDEDGFSLFGIFFMMMLFKGVFASLAGPAPNYDMQKILSTRSPQEASKMSGFVSIILLPVRYSMVMGLTILALLYYPQISGELQTARGTDFERILPASVNAFIPVGLLGLVLTGLLGAFMGTFSGTLNAAQAYIVNDIYLKYVNPHASTKKVITMNYTAGLAVVTLGVILGLFVKDVNTVLQWIVSGLYGGYVAANMLKWYWWRFNASGFFWGMLSGIVPAIALAILKSFGIIHGLDLYYWPLLFLLSLAGSIIGTYAAPATEINVLKDFYKTVRPWGFWKPVHALVQADDPAFEGNKNFKLNMFNVSLGIVGQLCLTILPMYVILWMKLPLVITIAILAVVLLVLKRTWWNKLEEH</sequence>
<feature type="transmembrane region" description="Helical" evidence="14">
    <location>
        <begin position="265"/>
        <end position="288"/>
    </location>
</feature>
<reference evidence="15" key="1">
    <citation type="submission" date="2022-10" db="EMBL/GenBank/DDBJ databases">
        <title>Chitinophaga sp. nov., isolated from soil.</title>
        <authorList>
            <person name="Jeon C.O."/>
        </authorList>
    </citation>
    <scope>NUCLEOTIDE SEQUENCE</scope>
    <source>
        <strain evidence="15">R8</strain>
    </source>
</reference>
<keyword evidence="10 14" id="KW-0472">Membrane</keyword>
<feature type="transmembrane region" description="Helical" evidence="14">
    <location>
        <begin position="414"/>
        <end position="433"/>
    </location>
</feature>
<accession>A0ABY6IYP3</accession>